<dbReference type="EMBL" id="BMCM01000001">
    <property type="protein sequence ID" value="GGD62895.1"/>
    <property type="molecule type" value="Genomic_DNA"/>
</dbReference>
<evidence type="ECO:0008006" key="4">
    <source>
        <dbReference type="Google" id="ProtNLM"/>
    </source>
</evidence>
<protein>
    <recommendedName>
        <fullName evidence="4">DUF4232 domain-containing protein</fullName>
    </recommendedName>
</protein>
<feature type="compositionally biased region" description="Low complexity" evidence="1">
    <location>
        <begin position="47"/>
        <end position="71"/>
    </location>
</feature>
<comment type="caution">
    <text evidence="2">The sequence shown here is derived from an EMBL/GenBank/DDBJ whole genome shotgun (WGS) entry which is preliminary data.</text>
</comment>
<accession>A0ABQ1R9B6</accession>
<name>A0ABQ1R9B6_9MICO</name>
<reference evidence="3" key="1">
    <citation type="journal article" date="2019" name="Int. J. Syst. Evol. Microbiol.">
        <title>The Global Catalogue of Microorganisms (GCM) 10K type strain sequencing project: providing services to taxonomists for standard genome sequencing and annotation.</title>
        <authorList>
            <consortium name="The Broad Institute Genomics Platform"/>
            <consortium name="The Broad Institute Genome Sequencing Center for Infectious Disease"/>
            <person name="Wu L."/>
            <person name="Ma J."/>
        </authorList>
    </citation>
    <scope>NUCLEOTIDE SEQUENCE [LARGE SCALE GENOMIC DNA]</scope>
    <source>
        <strain evidence="3">CCM 7640</strain>
    </source>
</reference>
<evidence type="ECO:0000313" key="2">
    <source>
        <dbReference type="EMBL" id="GGD62895.1"/>
    </source>
</evidence>
<organism evidence="2 3">
    <name type="scientific">Microbacterium murale</name>
    <dbReference type="NCBI Taxonomy" id="1081040"/>
    <lineage>
        <taxon>Bacteria</taxon>
        <taxon>Bacillati</taxon>
        <taxon>Actinomycetota</taxon>
        <taxon>Actinomycetes</taxon>
        <taxon>Micrococcales</taxon>
        <taxon>Microbacteriaceae</taxon>
        <taxon>Microbacterium</taxon>
    </lineage>
</organism>
<feature type="region of interest" description="Disordered" evidence="1">
    <location>
        <begin position="45"/>
        <end position="88"/>
    </location>
</feature>
<proteinExistence type="predicted"/>
<evidence type="ECO:0000313" key="3">
    <source>
        <dbReference type="Proteomes" id="UP000629365"/>
    </source>
</evidence>
<dbReference type="Proteomes" id="UP000629365">
    <property type="component" value="Unassembled WGS sequence"/>
</dbReference>
<evidence type="ECO:0000256" key="1">
    <source>
        <dbReference type="SAM" id="MobiDB-lite"/>
    </source>
</evidence>
<keyword evidence="3" id="KW-1185">Reference proteome</keyword>
<sequence>MMSGRPRTAAVYRRRRLVFFGGLILLVAAIAAGVWLAIAQPWADAGAEPAPTSTSTPASTPTSTPTATDTPSPEPTSDEPATAAPCQARDVTVEAVTDADTYPSGVLPQLSISLTNKGDADCTIDVGSTTQVFTVASGSDTWWRSTDCQESPSSMVVTLAAGQTVTSATPVQWDRTRSDVATCDQENRPRAPGGGASYHVAVSIGGFEGVETRQILLY</sequence>
<gene>
    <name evidence="2" type="ORF">GCM10007269_02630</name>
</gene>